<evidence type="ECO:0000313" key="2">
    <source>
        <dbReference type="EMBL" id="CAJ1398681.1"/>
    </source>
</evidence>
<evidence type="ECO:0000256" key="1">
    <source>
        <dbReference type="SAM" id="MobiDB-lite"/>
    </source>
</evidence>
<feature type="compositionally biased region" description="Low complexity" evidence="1">
    <location>
        <begin position="159"/>
        <end position="171"/>
    </location>
</feature>
<feature type="compositionally biased region" description="Basic residues" evidence="1">
    <location>
        <begin position="172"/>
        <end position="184"/>
    </location>
</feature>
<gene>
    <name evidence="2" type="ORF">EVOR1521_LOCUS22412</name>
</gene>
<feature type="region of interest" description="Disordered" evidence="1">
    <location>
        <begin position="94"/>
        <end position="125"/>
    </location>
</feature>
<keyword evidence="3" id="KW-1185">Reference proteome</keyword>
<comment type="caution">
    <text evidence="2">The sequence shown here is derived from an EMBL/GenBank/DDBJ whole genome shotgun (WGS) entry which is preliminary data.</text>
</comment>
<sequence>VIAAILTVTPKARLSELVLAKAILEFYDAQKLAPSGISQQALAKWASRMAYGARKVCQKFKRLVYVTSPAAVPGCLEVFDPWAVLKQKIEALKTQPAQPVHAQPRQQALKPEKGPRTGSPGRHSVPEHVLSALSKLSCSLPPAEPVSTAPEGKRKAKSPAKPAVPKAATKPPAKKAAQKQKKSAAAKLKADEDLEKQLGLAAAGEAVYKPKEFQQLKSAFVSRRRSAGNTFAEATKAWMLSSERALFLTTLSEKELKRRRFA</sequence>
<dbReference type="AlphaFoldDB" id="A0AA36J3S5"/>
<dbReference type="Proteomes" id="UP001178507">
    <property type="component" value="Unassembled WGS sequence"/>
</dbReference>
<organism evidence="2 3">
    <name type="scientific">Effrenium voratum</name>
    <dbReference type="NCBI Taxonomy" id="2562239"/>
    <lineage>
        <taxon>Eukaryota</taxon>
        <taxon>Sar</taxon>
        <taxon>Alveolata</taxon>
        <taxon>Dinophyceae</taxon>
        <taxon>Suessiales</taxon>
        <taxon>Symbiodiniaceae</taxon>
        <taxon>Effrenium</taxon>
    </lineage>
</organism>
<evidence type="ECO:0000313" key="3">
    <source>
        <dbReference type="Proteomes" id="UP001178507"/>
    </source>
</evidence>
<name>A0AA36J3S5_9DINO</name>
<feature type="non-terminal residue" evidence="2">
    <location>
        <position position="262"/>
    </location>
</feature>
<feature type="region of interest" description="Disordered" evidence="1">
    <location>
        <begin position="141"/>
        <end position="188"/>
    </location>
</feature>
<dbReference type="EMBL" id="CAUJNA010003307">
    <property type="protein sequence ID" value="CAJ1398681.1"/>
    <property type="molecule type" value="Genomic_DNA"/>
</dbReference>
<accession>A0AA36J3S5</accession>
<protein>
    <submittedName>
        <fullName evidence="2">Uncharacterized protein</fullName>
    </submittedName>
</protein>
<proteinExistence type="predicted"/>
<reference evidence="2" key="1">
    <citation type="submission" date="2023-08" db="EMBL/GenBank/DDBJ databases">
        <authorList>
            <person name="Chen Y."/>
            <person name="Shah S."/>
            <person name="Dougan E. K."/>
            <person name="Thang M."/>
            <person name="Chan C."/>
        </authorList>
    </citation>
    <scope>NUCLEOTIDE SEQUENCE</scope>
</reference>